<organism evidence="1 2">
    <name type="scientific">Sporocytophaga myxococcoides</name>
    <dbReference type="NCBI Taxonomy" id="153721"/>
    <lineage>
        <taxon>Bacteria</taxon>
        <taxon>Pseudomonadati</taxon>
        <taxon>Bacteroidota</taxon>
        <taxon>Cytophagia</taxon>
        <taxon>Cytophagales</taxon>
        <taxon>Cytophagaceae</taxon>
        <taxon>Sporocytophaga</taxon>
    </lineage>
</organism>
<proteinExistence type="predicted"/>
<evidence type="ECO:0000313" key="1">
    <source>
        <dbReference type="EMBL" id="GAL85675.1"/>
    </source>
</evidence>
<sequence>MMIDLEKLKGIKLSDYIEEEYIEKSYEFEYATIMGLCQHIGHYIICFQSQLNPKENEVISFENVLDDAILKRITNQILKDIGLKLQLGQTFASILDYFGTEYSKDDYWEDIIRYHYFIQDSQEVFLSLGIHEKKGLCMVEIVTNPNIINGIKYEGWRC</sequence>
<protein>
    <submittedName>
        <fullName evidence="1">Uncharacterized protein</fullName>
    </submittedName>
</protein>
<comment type="caution">
    <text evidence="1">The sequence shown here is derived from an EMBL/GenBank/DDBJ whole genome shotgun (WGS) entry which is preliminary data.</text>
</comment>
<dbReference type="STRING" id="153721.MYP_2904"/>
<evidence type="ECO:0000313" key="2">
    <source>
        <dbReference type="Proteomes" id="UP000030185"/>
    </source>
</evidence>
<gene>
    <name evidence="1" type="ORF">MYP_2904</name>
</gene>
<name>A0A098LFC1_9BACT</name>
<dbReference type="Proteomes" id="UP000030185">
    <property type="component" value="Unassembled WGS sequence"/>
</dbReference>
<dbReference type="EMBL" id="BBLT01000005">
    <property type="protein sequence ID" value="GAL85675.1"/>
    <property type="molecule type" value="Genomic_DNA"/>
</dbReference>
<reference evidence="1 2" key="1">
    <citation type="submission" date="2014-09" db="EMBL/GenBank/DDBJ databases">
        <title>Sporocytophaga myxococcoides PG-01 genome sequencing.</title>
        <authorList>
            <person name="Liu L."/>
            <person name="Gao P.J."/>
            <person name="Chen G.J."/>
            <person name="Wang L.S."/>
        </authorList>
    </citation>
    <scope>NUCLEOTIDE SEQUENCE [LARGE SCALE GENOMIC DNA]</scope>
    <source>
        <strain evidence="1 2">PG-01</strain>
    </source>
</reference>
<accession>A0A098LFC1</accession>
<dbReference type="RefSeq" id="WP_045464472.1">
    <property type="nucleotide sequence ID" value="NZ_BBLT01000005.1"/>
</dbReference>
<dbReference type="AlphaFoldDB" id="A0A098LFC1"/>
<keyword evidence="2" id="KW-1185">Reference proteome</keyword>